<dbReference type="InterPro" id="IPR050241">
    <property type="entry name" value="NAD-cap_RNA_hydrolase_NudC"/>
</dbReference>
<comment type="catalytic activity">
    <reaction evidence="9">
        <text>a 5'-end NAD(+)-phospho-ribonucleoside in mRNA + H2O = a 5'-end phospho-adenosine-phospho-ribonucleoside in mRNA + beta-nicotinamide D-ribonucleotide + 2 H(+)</text>
        <dbReference type="Rhea" id="RHEA:60876"/>
        <dbReference type="Rhea" id="RHEA-COMP:15698"/>
        <dbReference type="Rhea" id="RHEA-COMP:15719"/>
        <dbReference type="ChEBI" id="CHEBI:14649"/>
        <dbReference type="ChEBI" id="CHEBI:15377"/>
        <dbReference type="ChEBI" id="CHEBI:15378"/>
        <dbReference type="ChEBI" id="CHEBI:144029"/>
        <dbReference type="ChEBI" id="CHEBI:144051"/>
    </reaction>
    <physiologicalReaction direction="left-to-right" evidence="9">
        <dbReference type="Rhea" id="RHEA:60877"/>
    </physiologicalReaction>
</comment>
<dbReference type="InterPro" id="IPR049734">
    <property type="entry name" value="NudC-like_C"/>
</dbReference>
<protein>
    <recommendedName>
        <fullName evidence="4">NAD(+) diphosphatase</fullName>
        <ecNumber evidence="4">3.6.1.22</ecNumber>
    </recommendedName>
</protein>
<dbReference type="GO" id="GO:0005829">
    <property type="term" value="C:cytosol"/>
    <property type="evidence" value="ECO:0007669"/>
    <property type="project" value="TreeGrafter"/>
</dbReference>
<organism evidence="12 13">
    <name type="scientific">Powellomyces hirtus</name>
    <dbReference type="NCBI Taxonomy" id="109895"/>
    <lineage>
        <taxon>Eukaryota</taxon>
        <taxon>Fungi</taxon>
        <taxon>Fungi incertae sedis</taxon>
        <taxon>Chytridiomycota</taxon>
        <taxon>Chytridiomycota incertae sedis</taxon>
        <taxon>Chytridiomycetes</taxon>
        <taxon>Spizellomycetales</taxon>
        <taxon>Powellomycetaceae</taxon>
        <taxon>Powellomyces</taxon>
    </lineage>
</organism>
<dbReference type="GO" id="GO:0019677">
    <property type="term" value="P:NAD+ catabolic process"/>
    <property type="evidence" value="ECO:0007669"/>
    <property type="project" value="TreeGrafter"/>
</dbReference>
<dbReference type="PRINTS" id="PR00502">
    <property type="entry name" value="NUDIXFAMILY"/>
</dbReference>
<evidence type="ECO:0000256" key="8">
    <source>
        <dbReference type="ARBA" id="ARBA00023027"/>
    </source>
</evidence>
<accession>A0A507DW23</accession>
<dbReference type="AlphaFoldDB" id="A0A507DW23"/>
<evidence type="ECO:0000256" key="1">
    <source>
        <dbReference type="ARBA" id="ARBA00001946"/>
    </source>
</evidence>
<dbReference type="PROSITE" id="PS00893">
    <property type="entry name" value="NUDIX_BOX"/>
    <property type="match status" value="1"/>
</dbReference>
<dbReference type="GO" id="GO:0006742">
    <property type="term" value="P:NADP+ catabolic process"/>
    <property type="evidence" value="ECO:0007669"/>
    <property type="project" value="TreeGrafter"/>
</dbReference>
<dbReference type="CDD" id="cd03429">
    <property type="entry name" value="NUDIX_NADH_pyrophosphatase_Nudt13"/>
    <property type="match status" value="1"/>
</dbReference>
<evidence type="ECO:0000256" key="2">
    <source>
        <dbReference type="ARBA" id="ARBA00001947"/>
    </source>
</evidence>
<dbReference type="Pfam" id="PF09297">
    <property type="entry name" value="Zn_ribbon_NUD"/>
    <property type="match status" value="1"/>
</dbReference>
<dbReference type="Pfam" id="PF09296">
    <property type="entry name" value="NUDIX-like"/>
    <property type="match status" value="1"/>
</dbReference>
<dbReference type="GO" id="GO:0005777">
    <property type="term" value="C:peroxisome"/>
    <property type="evidence" value="ECO:0007669"/>
    <property type="project" value="TreeGrafter"/>
</dbReference>
<dbReference type="InterPro" id="IPR020476">
    <property type="entry name" value="Nudix_hydrolase"/>
</dbReference>
<dbReference type="Pfam" id="PF00293">
    <property type="entry name" value="NUDIX"/>
    <property type="match status" value="1"/>
</dbReference>
<proteinExistence type="inferred from homology"/>
<dbReference type="InterPro" id="IPR020084">
    <property type="entry name" value="NUDIX_hydrolase_CS"/>
</dbReference>
<dbReference type="PROSITE" id="PS51462">
    <property type="entry name" value="NUDIX"/>
    <property type="match status" value="1"/>
</dbReference>
<reference evidence="12 13" key="1">
    <citation type="journal article" date="2019" name="Sci. Rep.">
        <title>Comparative genomics of chytrid fungi reveal insights into the obligate biotrophic and pathogenic lifestyle of Synchytrium endobioticum.</title>
        <authorList>
            <person name="van de Vossenberg B.T.L.H."/>
            <person name="Warris S."/>
            <person name="Nguyen H.D.T."/>
            <person name="van Gent-Pelzer M.P.E."/>
            <person name="Joly D.L."/>
            <person name="van de Geest H.C."/>
            <person name="Bonants P.J.M."/>
            <person name="Smith D.S."/>
            <person name="Levesque C.A."/>
            <person name="van der Lee T.A.J."/>
        </authorList>
    </citation>
    <scope>NUCLEOTIDE SEQUENCE [LARGE SCALE GENOMIC DNA]</scope>
    <source>
        <strain evidence="12 13">CBS 809.83</strain>
    </source>
</reference>
<evidence type="ECO:0000313" key="12">
    <source>
        <dbReference type="EMBL" id="TPX55158.1"/>
    </source>
</evidence>
<dbReference type="GO" id="GO:0035529">
    <property type="term" value="F:NADH pyrophosphatase activity"/>
    <property type="evidence" value="ECO:0007669"/>
    <property type="project" value="TreeGrafter"/>
</dbReference>
<evidence type="ECO:0000256" key="7">
    <source>
        <dbReference type="ARBA" id="ARBA00022842"/>
    </source>
</evidence>
<dbReference type="FunFam" id="3.90.79.10:FF:000040">
    <property type="entry name" value="Nudix hydrolase 19, chloroplastic"/>
    <property type="match status" value="1"/>
</dbReference>
<evidence type="ECO:0000256" key="6">
    <source>
        <dbReference type="ARBA" id="ARBA00022801"/>
    </source>
</evidence>
<dbReference type="Proteomes" id="UP000318582">
    <property type="component" value="Unassembled WGS sequence"/>
</dbReference>
<evidence type="ECO:0000256" key="9">
    <source>
        <dbReference type="ARBA" id="ARBA00023679"/>
    </source>
</evidence>
<dbReference type="PANTHER" id="PTHR42904">
    <property type="entry name" value="NUDIX HYDROLASE, NUDC SUBFAMILY"/>
    <property type="match status" value="1"/>
</dbReference>
<comment type="cofactor">
    <cofactor evidence="1">
        <name>Mg(2+)</name>
        <dbReference type="ChEBI" id="CHEBI:18420"/>
    </cofactor>
</comment>
<gene>
    <name evidence="12" type="primary">NPY1</name>
    <name evidence="12" type="ORF">PhCBS80983_g05552</name>
</gene>
<evidence type="ECO:0000256" key="10">
    <source>
        <dbReference type="RuleBase" id="RU003476"/>
    </source>
</evidence>
<dbReference type="EMBL" id="QEAQ01000124">
    <property type="protein sequence ID" value="TPX55158.1"/>
    <property type="molecule type" value="Genomic_DNA"/>
</dbReference>
<evidence type="ECO:0000256" key="5">
    <source>
        <dbReference type="ARBA" id="ARBA00022723"/>
    </source>
</evidence>
<evidence type="ECO:0000313" key="13">
    <source>
        <dbReference type="Proteomes" id="UP000318582"/>
    </source>
</evidence>
<evidence type="ECO:0000256" key="3">
    <source>
        <dbReference type="ARBA" id="ARBA00009595"/>
    </source>
</evidence>
<keyword evidence="7" id="KW-0460">Magnesium</keyword>
<dbReference type="SUPFAM" id="SSF55811">
    <property type="entry name" value="Nudix"/>
    <property type="match status" value="1"/>
</dbReference>
<dbReference type="InterPro" id="IPR000086">
    <property type="entry name" value="NUDIX_hydrolase_dom"/>
</dbReference>
<keyword evidence="8" id="KW-0520">NAD</keyword>
<keyword evidence="5" id="KW-0479">Metal-binding</keyword>
<dbReference type="InterPro" id="IPR015375">
    <property type="entry name" value="NADH_PPase-like_N"/>
</dbReference>
<sequence>MSRFTHLFAGGSLNRLSVLRSNPGFIASSTQSPHTRYLALRNLDPLLTAAARGQSIAWLSYADVKDALSAGAFHVFLGVDESDAGTDEFTSERKGGVVVIKGRSYWAIDLTKGAVYDSVLDKTDKEFESKNYSFAPMRGALSSLPWEEESAILAQGRSVIDWNVRNQFCPACGKKTESGEAGYKRFCPRPAPGEATDGAEADKTARCLSLTGVNNFQYPRTDPVVIIAVTHPTDPNKILLGRQARFPPEMFTCVAGFMEPGETIEEACRREVHEETGIKVGQVAYHSSQPWPFPNSVMIGCIGQGVSTEVNLIDEELEDARWFTREQARAAIAVHHDQNAKNDAPDAIKVPPPYAIAHQLVKAWLEGFGPVPSKM</sequence>
<dbReference type="InterPro" id="IPR015376">
    <property type="entry name" value="Znr_NADH_PPase"/>
</dbReference>
<name>A0A507DW23_9FUNG</name>
<dbReference type="PANTHER" id="PTHR42904:SF6">
    <property type="entry name" value="NAD-CAPPED RNA HYDROLASE NUDT12"/>
    <property type="match status" value="1"/>
</dbReference>
<comment type="caution">
    <text evidence="12">The sequence shown here is derived from an EMBL/GenBank/DDBJ whole genome shotgun (WGS) entry which is preliminary data.</text>
</comment>
<feature type="domain" description="Nudix hydrolase" evidence="11">
    <location>
        <begin position="219"/>
        <end position="345"/>
    </location>
</feature>
<dbReference type="GO" id="GO:0046872">
    <property type="term" value="F:metal ion binding"/>
    <property type="evidence" value="ECO:0007669"/>
    <property type="project" value="UniProtKB-KW"/>
</dbReference>
<evidence type="ECO:0000256" key="4">
    <source>
        <dbReference type="ARBA" id="ARBA00012381"/>
    </source>
</evidence>
<dbReference type="EC" id="3.6.1.22" evidence="4"/>
<dbReference type="STRING" id="109895.A0A507DW23"/>
<keyword evidence="6 10" id="KW-0378">Hydrolase</keyword>
<comment type="cofactor">
    <cofactor evidence="2">
        <name>Zn(2+)</name>
        <dbReference type="ChEBI" id="CHEBI:29105"/>
    </cofactor>
</comment>
<evidence type="ECO:0000259" key="11">
    <source>
        <dbReference type="PROSITE" id="PS51462"/>
    </source>
</evidence>
<comment type="similarity">
    <text evidence="3">Belongs to the Nudix hydrolase family. NudC subfamily.</text>
</comment>
<dbReference type="Gene3D" id="3.90.79.20">
    <property type="match status" value="1"/>
</dbReference>
<dbReference type="InterPro" id="IPR015797">
    <property type="entry name" value="NUDIX_hydrolase-like_dom_sf"/>
</dbReference>
<dbReference type="Gene3D" id="3.90.79.10">
    <property type="entry name" value="Nucleoside Triphosphate Pyrophosphohydrolase"/>
    <property type="match status" value="1"/>
</dbReference>
<keyword evidence="13" id="KW-1185">Reference proteome</keyword>